<dbReference type="EMBL" id="FQWM01000001">
    <property type="protein sequence ID" value="SHG50815.1"/>
    <property type="molecule type" value="Genomic_DNA"/>
</dbReference>
<feature type="domain" description="AB hydrolase-1" evidence="1">
    <location>
        <begin position="23"/>
        <end position="249"/>
    </location>
</feature>
<dbReference type="OrthoDB" id="9793083at2"/>
<dbReference type="AlphaFoldDB" id="A0A1M5KDN8"/>
<evidence type="ECO:0000313" key="3">
    <source>
        <dbReference type="Proteomes" id="UP000184211"/>
    </source>
</evidence>
<accession>A0A1M5KDN8</accession>
<dbReference type="GO" id="GO:0016020">
    <property type="term" value="C:membrane"/>
    <property type="evidence" value="ECO:0007669"/>
    <property type="project" value="TreeGrafter"/>
</dbReference>
<dbReference type="InterPro" id="IPR000073">
    <property type="entry name" value="AB_hydrolase_1"/>
</dbReference>
<proteinExistence type="predicted"/>
<dbReference type="InterPro" id="IPR029058">
    <property type="entry name" value="AB_hydrolase_fold"/>
</dbReference>
<evidence type="ECO:0000259" key="1">
    <source>
        <dbReference type="Pfam" id="PF12697"/>
    </source>
</evidence>
<dbReference type="Gene3D" id="3.40.50.1820">
    <property type="entry name" value="alpha/beta hydrolase"/>
    <property type="match status" value="1"/>
</dbReference>
<name>A0A1M5KDN8_9RHOB</name>
<dbReference type="SUPFAM" id="SSF53474">
    <property type="entry name" value="alpha/beta-Hydrolases"/>
    <property type="match status" value="1"/>
</dbReference>
<evidence type="ECO:0000313" key="2">
    <source>
        <dbReference type="EMBL" id="SHG50815.1"/>
    </source>
</evidence>
<organism evidence="2 3">
    <name type="scientific">Cognatishimia maritima</name>
    <dbReference type="NCBI Taxonomy" id="870908"/>
    <lineage>
        <taxon>Bacteria</taxon>
        <taxon>Pseudomonadati</taxon>
        <taxon>Pseudomonadota</taxon>
        <taxon>Alphaproteobacteria</taxon>
        <taxon>Rhodobacterales</taxon>
        <taxon>Paracoccaceae</taxon>
        <taxon>Cognatishimia</taxon>
    </lineage>
</organism>
<reference evidence="3" key="1">
    <citation type="submission" date="2016-11" db="EMBL/GenBank/DDBJ databases">
        <authorList>
            <person name="Varghese N."/>
            <person name="Submissions S."/>
        </authorList>
    </citation>
    <scope>NUCLEOTIDE SEQUENCE [LARGE SCALE GENOMIC DNA]</scope>
    <source>
        <strain evidence="3">DSM 28223</strain>
    </source>
</reference>
<protein>
    <submittedName>
        <fullName evidence="2">3-oxoadipate enol-lactonase</fullName>
    </submittedName>
</protein>
<dbReference type="STRING" id="870908.SAMN04488044_0938"/>
<keyword evidence="3" id="KW-1185">Reference proteome</keyword>
<dbReference type="Proteomes" id="UP000184211">
    <property type="component" value="Unassembled WGS sequence"/>
</dbReference>
<dbReference type="PANTHER" id="PTHR43798:SF33">
    <property type="entry name" value="HYDROLASE, PUTATIVE (AFU_ORTHOLOGUE AFUA_2G14860)-RELATED"/>
    <property type="match status" value="1"/>
</dbReference>
<dbReference type="Pfam" id="PF12697">
    <property type="entry name" value="Abhydrolase_6"/>
    <property type="match status" value="1"/>
</dbReference>
<dbReference type="PRINTS" id="PR00111">
    <property type="entry name" value="ABHYDROLASE"/>
</dbReference>
<dbReference type="RefSeq" id="WP_072791130.1">
    <property type="nucleotide sequence ID" value="NZ_FQWM01000001.1"/>
</dbReference>
<gene>
    <name evidence="2" type="ORF">SAMN04488044_0938</name>
</gene>
<dbReference type="InterPro" id="IPR050266">
    <property type="entry name" value="AB_hydrolase_sf"/>
</dbReference>
<sequence>MTFPSGDIVLNTEVSGPKIGAPVVLLHCMGGDLRVWDKVLPLLPETNHVIRVDLRGHGLSSCPPAPYSMGGMIRDVEQVLERLRVRDAVVVGIGLGGMIAQGLAVKRLDQVRGLVLCNTAAKMGHPPHWQAMIEDIKAGRQDDLAQRFMQIWFHRAARAEGLHHDIQKTFQSTAADALMGAFQALMGSDFYTPTSGLRLQSLGISGAEDRFVPPDLMRETIDLIPGSEFALLHKSGHLPPVDQPDAFAKTLTGFLKRIGHV</sequence>
<dbReference type="PANTHER" id="PTHR43798">
    <property type="entry name" value="MONOACYLGLYCEROL LIPASE"/>
    <property type="match status" value="1"/>
</dbReference>